<proteinExistence type="predicted"/>
<gene>
    <name evidence="1" type="ORF">AM593_08088</name>
</gene>
<dbReference type="EMBL" id="KV584630">
    <property type="protein sequence ID" value="OPL33145.1"/>
    <property type="molecule type" value="Genomic_DNA"/>
</dbReference>
<evidence type="ECO:0000313" key="2">
    <source>
        <dbReference type="Proteomes" id="UP000266721"/>
    </source>
</evidence>
<reference evidence="1 2" key="1">
    <citation type="journal article" date="2016" name="PLoS ONE">
        <title>A First Insight into the Genome of the Filter-Feeder Mussel Mytilus galloprovincialis.</title>
        <authorList>
            <person name="Murgarella M."/>
            <person name="Puiu D."/>
            <person name="Novoa B."/>
            <person name="Figueras A."/>
            <person name="Posada D."/>
            <person name="Canchaya C."/>
        </authorList>
    </citation>
    <scope>NUCLEOTIDE SEQUENCE [LARGE SCALE GENOMIC DNA]</scope>
    <source>
        <tissue evidence="1">Muscle</tissue>
    </source>
</reference>
<evidence type="ECO:0000313" key="1">
    <source>
        <dbReference type="EMBL" id="OPL33145.1"/>
    </source>
</evidence>
<keyword evidence="2" id="KW-1185">Reference proteome</keyword>
<dbReference type="Proteomes" id="UP000266721">
    <property type="component" value="Unassembled WGS sequence"/>
</dbReference>
<name>A0A3L5TT63_MYTGA</name>
<protein>
    <submittedName>
        <fullName evidence="1">Uncharacterized protein</fullName>
    </submittedName>
</protein>
<accession>A0A3L5TT63</accession>
<organism evidence="1 2">
    <name type="scientific">Mytilus galloprovincialis</name>
    <name type="common">Mediterranean mussel</name>
    <dbReference type="NCBI Taxonomy" id="29158"/>
    <lineage>
        <taxon>Eukaryota</taxon>
        <taxon>Metazoa</taxon>
        <taxon>Spiralia</taxon>
        <taxon>Lophotrochozoa</taxon>
        <taxon>Mollusca</taxon>
        <taxon>Bivalvia</taxon>
        <taxon>Autobranchia</taxon>
        <taxon>Pteriomorphia</taxon>
        <taxon>Mytilida</taxon>
        <taxon>Mytiloidea</taxon>
        <taxon>Mytilidae</taxon>
        <taxon>Mytilinae</taxon>
        <taxon>Mytilus</taxon>
    </lineage>
</organism>
<feature type="non-terminal residue" evidence="1">
    <location>
        <position position="1"/>
    </location>
</feature>
<dbReference type="AlphaFoldDB" id="A0A3L5TT63"/>
<sequence>MVGMAAIYFAFTKCYETYTQCLMPQHIMCVTLSASPNYVSAFVDIKLYCKINEYIANAALVSFGRNSSIIGSVKCSRLYRNIRKYFPGQENFESCNFGDGYCCDSMNNTVTWTYTPESTPNNNETFYCEVKGYNGQYSNSITVRPAVLSSVIVSPSFTEYKITQGDTVENITNE</sequence>
<comment type="caution">
    <text evidence="1">The sequence shown here is derived from an EMBL/GenBank/DDBJ whole genome shotgun (WGS) entry which is preliminary data.</text>
</comment>